<dbReference type="OrthoDB" id="336240at2759"/>
<evidence type="ECO:0000313" key="5">
    <source>
        <dbReference type="Proteomes" id="UP000199727"/>
    </source>
</evidence>
<keyword evidence="1" id="KW-0863">Zinc-finger</keyword>
<accession>A0A854QN98</accession>
<feature type="region of interest" description="Disordered" evidence="2">
    <location>
        <begin position="1"/>
        <end position="80"/>
    </location>
</feature>
<feature type="compositionally biased region" description="Low complexity" evidence="2">
    <location>
        <begin position="42"/>
        <end position="60"/>
    </location>
</feature>
<dbReference type="GO" id="GO:0008270">
    <property type="term" value="F:zinc ion binding"/>
    <property type="evidence" value="ECO:0007669"/>
    <property type="project" value="UniProtKB-KW"/>
</dbReference>
<sequence length="549" mass="59768">MANPFSPVDAPPSDHDGSPPRQSGSSKFIILGPNIGQYFEVSSSEGSNCSSSPSTPSHSPNRLNHRHSFDPSNGRSRSPTECDEIDWVEYSSLAIGMEACQMPSWASSVSELSEGDSETESSVIITPDRDIRDGRQSQRLDIQDIALLLKQTSIKSECLALRPNRLSSRTTSSHTVVPCDFNRRCSEPRSVASGSSSSSNAPQLGDPSQHGDTVACEACGRGTTITNAKKIMPCQDITCASCFSSTLGAVTVAQSQAKCPVCLCLIDTFESVTLEDIVKLQLCSEECSTITLASPFKRGLGVGPVVMRIDNVAWDITPATVEAFLPRNSLSHSTLQPIHILLDRFDGRTKDYLVCYAAFRVYCCADYSLRKQYIEAATPQAAQTILKTCQNNFMSGGALTSGRKRPVTITPVSHSELIEELRPHSAQELHSLLTLCQAAVDSNSGCKLNTSKYIKSRHGPYYALMSAMSKLNGEQSPSYWDMFYVASGAISALSKAITRQTYFHSSQSSPARSYPATDATTHVSEEDILVRNKLLMLFERCFGMMPRAN</sequence>
<feature type="compositionally biased region" description="Polar residues" evidence="2">
    <location>
        <begin position="70"/>
        <end position="79"/>
    </location>
</feature>
<dbReference type="EMBL" id="AMKT01000005">
    <property type="protein sequence ID" value="OXG30340.1"/>
    <property type="molecule type" value="Genomic_DNA"/>
</dbReference>
<dbReference type="Proteomes" id="UP000199727">
    <property type="component" value="Unassembled WGS sequence"/>
</dbReference>
<protein>
    <recommendedName>
        <fullName evidence="3">RING-type domain-containing protein</fullName>
    </recommendedName>
</protein>
<feature type="compositionally biased region" description="Low complexity" evidence="2">
    <location>
        <begin position="190"/>
        <end position="199"/>
    </location>
</feature>
<gene>
    <name evidence="4" type="ORF">C361_00173</name>
</gene>
<evidence type="ECO:0000256" key="2">
    <source>
        <dbReference type="SAM" id="MobiDB-lite"/>
    </source>
</evidence>
<proteinExistence type="predicted"/>
<name>A0A854QN98_CRYNE</name>
<evidence type="ECO:0000256" key="1">
    <source>
        <dbReference type="PROSITE-ProRule" id="PRU00175"/>
    </source>
</evidence>
<feature type="domain" description="RING-type" evidence="3">
    <location>
        <begin position="216"/>
        <end position="262"/>
    </location>
</feature>
<dbReference type="PROSITE" id="PS50089">
    <property type="entry name" value="ZF_RING_2"/>
    <property type="match status" value="1"/>
</dbReference>
<dbReference type="InterPro" id="IPR001841">
    <property type="entry name" value="Znf_RING"/>
</dbReference>
<reference evidence="4 5" key="1">
    <citation type="submission" date="2017-06" db="EMBL/GenBank/DDBJ databases">
        <title>Global population genomics of the pathogenic fungus Cryptococcus neoformans var. grubii.</title>
        <authorList>
            <person name="Cuomo C."/>
            <person name="Litvintseva A."/>
            <person name="Chen Y."/>
            <person name="Young S."/>
            <person name="Zeng Q."/>
            <person name="Chapman S."/>
            <person name="Gujja S."/>
            <person name="Saif S."/>
            <person name="Birren B."/>
        </authorList>
    </citation>
    <scope>NUCLEOTIDE SEQUENCE [LARGE SCALE GENOMIC DNA]</scope>
    <source>
        <strain evidence="4 5">Tu259-1</strain>
    </source>
</reference>
<organism evidence="4 5">
    <name type="scientific">Cryptococcus neoformans Tu259-1</name>
    <dbReference type="NCBI Taxonomy" id="1230072"/>
    <lineage>
        <taxon>Eukaryota</taxon>
        <taxon>Fungi</taxon>
        <taxon>Dikarya</taxon>
        <taxon>Basidiomycota</taxon>
        <taxon>Agaricomycotina</taxon>
        <taxon>Tremellomycetes</taxon>
        <taxon>Tremellales</taxon>
        <taxon>Cryptococcaceae</taxon>
        <taxon>Cryptococcus</taxon>
        <taxon>Cryptococcus neoformans species complex</taxon>
    </lineage>
</organism>
<keyword evidence="1" id="KW-0479">Metal-binding</keyword>
<evidence type="ECO:0000259" key="3">
    <source>
        <dbReference type="PROSITE" id="PS50089"/>
    </source>
</evidence>
<comment type="caution">
    <text evidence="4">The sequence shown here is derived from an EMBL/GenBank/DDBJ whole genome shotgun (WGS) entry which is preliminary data.</text>
</comment>
<keyword evidence="1" id="KW-0862">Zinc</keyword>
<dbReference type="AlphaFoldDB" id="A0A854QN98"/>
<evidence type="ECO:0000313" key="4">
    <source>
        <dbReference type="EMBL" id="OXG30340.1"/>
    </source>
</evidence>
<feature type="region of interest" description="Disordered" evidence="2">
    <location>
        <begin position="190"/>
        <end position="209"/>
    </location>
</feature>